<evidence type="ECO:0000256" key="2">
    <source>
        <dbReference type="ARBA" id="ARBA00022771"/>
    </source>
</evidence>
<dbReference type="AlphaFoldDB" id="A0AAV7H139"/>
<evidence type="ECO:0000256" key="3">
    <source>
        <dbReference type="ARBA" id="ARBA00022833"/>
    </source>
</evidence>
<dbReference type="SMART" id="SM00336">
    <property type="entry name" value="BBOX"/>
    <property type="match status" value="2"/>
</dbReference>
<sequence length="464" mass="49963">MDHLIEAVDLVLWKVDCLYYRSQLLLRLALWLSLSGSRSWVSAPELGFGMDEESARERSLACDYCSEATAVIYCRADTARLCVACDRKVHGANALSRKHVRSQICDKCGDAAATARCEAEKLALCHDCDFDVHSGSAGSGAGHTHGVIEGFSGCPSFVELAASWGLEMGLKESGECGEQIMLAGLGAIDSVFADLYVPCFAGRGRDGKRKPAVVQQLEEMARLDSSSVAASQLSPRTPCRSATGCGGGDEDCRSLQQLPFASLLMMAPSDCADLKENHRIVEEGDLIWGGGLSDHASQIWDFNSGRTREHNASSPIQDGHVGNNSGFTIKSYNDLLKDKTFANTEVLEGFYEKNCPSSNEDVSSTNNSIYHMSSQSLGAAANILSRWKSNKCNSRLNGPSSSSNNLSTISCAAVSSSHNPVLGSNSKEISFGEQPLIRTELVDSFKRVDTELLAEKRGTAMQQS</sequence>
<dbReference type="PANTHER" id="PTHR31717:SF45">
    <property type="entry name" value="ZINC FINGER PROTEIN CONSTANS-LIKE 14-RELATED"/>
    <property type="match status" value="1"/>
</dbReference>
<comment type="caution">
    <text evidence="6">The sequence shown here is derived from an EMBL/GenBank/DDBJ whole genome shotgun (WGS) entry which is preliminary data.</text>
</comment>
<dbReference type="InterPro" id="IPR000315">
    <property type="entry name" value="Znf_B-box"/>
</dbReference>
<dbReference type="Proteomes" id="UP000775213">
    <property type="component" value="Unassembled WGS sequence"/>
</dbReference>
<dbReference type="InterPro" id="IPR049808">
    <property type="entry name" value="CONSTANS-like_Bbox1"/>
</dbReference>
<keyword evidence="1" id="KW-0479">Metal-binding</keyword>
<keyword evidence="7" id="KW-1185">Reference proteome</keyword>
<organism evidence="6 7">
    <name type="scientific">Dendrobium chrysotoxum</name>
    <name type="common">Orchid</name>
    <dbReference type="NCBI Taxonomy" id="161865"/>
    <lineage>
        <taxon>Eukaryota</taxon>
        <taxon>Viridiplantae</taxon>
        <taxon>Streptophyta</taxon>
        <taxon>Embryophyta</taxon>
        <taxon>Tracheophyta</taxon>
        <taxon>Spermatophyta</taxon>
        <taxon>Magnoliopsida</taxon>
        <taxon>Liliopsida</taxon>
        <taxon>Asparagales</taxon>
        <taxon>Orchidaceae</taxon>
        <taxon>Epidendroideae</taxon>
        <taxon>Malaxideae</taxon>
        <taxon>Dendrobiinae</taxon>
        <taxon>Dendrobium</taxon>
    </lineage>
</organism>
<evidence type="ECO:0000256" key="4">
    <source>
        <dbReference type="PROSITE-ProRule" id="PRU00024"/>
    </source>
</evidence>
<dbReference type="GO" id="GO:0008270">
    <property type="term" value="F:zinc ion binding"/>
    <property type="evidence" value="ECO:0007669"/>
    <property type="project" value="UniProtKB-KW"/>
</dbReference>
<keyword evidence="2 4" id="KW-0863">Zinc-finger</keyword>
<dbReference type="PROSITE" id="PS50119">
    <property type="entry name" value="ZF_BBOX"/>
    <property type="match status" value="1"/>
</dbReference>
<accession>A0AAV7H139</accession>
<dbReference type="EMBL" id="JAGFBR010000009">
    <property type="protein sequence ID" value="KAH0461769.1"/>
    <property type="molecule type" value="Genomic_DNA"/>
</dbReference>
<evidence type="ECO:0000256" key="1">
    <source>
        <dbReference type="ARBA" id="ARBA00022723"/>
    </source>
</evidence>
<evidence type="ECO:0000313" key="6">
    <source>
        <dbReference type="EMBL" id="KAH0461769.1"/>
    </source>
</evidence>
<name>A0AAV7H139_DENCH</name>
<evidence type="ECO:0000259" key="5">
    <source>
        <dbReference type="PROSITE" id="PS50119"/>
    </source>
</evidence>
<feature type="domain" description="B box-type" evidence="5">
    <location>
        <begin position="57"/>
        <end position="104"/>
    </location>
</feature>
<proteinExistence type="predicted"/>
<dbReference type="PANTHER" id="PTHR31717">
    <property type="entry name" value="ZINC FINGER PROTEIN CONSTANS-LIKE 10"/>
    <property type="match status" value="1"/>
</dbReference>
<reference evidence="6 7" key="1">
    <citation type="journal article" date="2021" name="Hortic Res">
        <title>Chromosome-scale assembly of the Dendrobium chrysotoxum genome enhances the understanding of orchid evolution.</title>
        <authorList>
            <person name="Zhang Y."/>
            <person name="Zhang G.Q."/>
            <person name="Zhang D."/>
            <person name="Liu X.D."/>
            <person name="Xu X.Y."/>
            <person name="Sun W.H."/>
            <person name="Yu X."/>
            <person name="Zhu X."/>
            <person name="Wang Z.W."/>
            <person name="Zhao X."/>
            <person name="Zhong W.Y."/>
            <person name="Chen H."/>
            <person name="Yin W.L."/>
            <person name="Huang T."/>
            <person name="Niu S.C."/>
            <person name="Liu Z.J."/>
        </authorList>
    </citation>
    <scope>NUCLEOTIDE SEQUENCE [LARGE SCALE GENOMIC DNA]</scope>
    <source>
        <strain evidence="6">Lindl</strain>
    </source>
</reference>
<evidence type="ECO:0000313" key="7">
    <source>
        <dbReference type="Proteomes" id="UP000775213"/>
    </source>
</evidence>
<dbReference type="Pfam" id="PF00643">
    <property type="entry name" value="zf-B_box"/>
    <property type="match status" value="1"/>
</dbReference>
<protein>
    <recommendedName>
        <fullName evidence="5">B box-type domain-containing protein</fullName>
    </recommendedName>
</protein>
<gene>
    <name evidence="6" type="ORF">IEQ34_009344</name>
</gene>
<dbReference type="CDD" id="cd19821">
    <property type="entry name" value="Bbox1_BBX-like"/>
    <property type="match status" value="1"/>
</dbReference>
<keyword evidence="3" id="KW-0862">Zinc</keyword>